<dbReference type="CDD" id="cd17044">
    <property type="entry name" value="Ubl_TBCE"/>
    <property type="match status" value="1"/>
</dbReference>
<evidence type="ECO:0000313" key="11">
    <source>
        <dbReference type="Proteomes" id="UP000007110"/>
    </source>
</evidence>
<dbReference type="Pfam" id="PF01302">
    <property type="entry name" value="CAP_GLY"/>
    <property type="match status" value="1"/>
</dbReference>
<evidence type="ECO:0000256" key="3">
    <source>
        <dbReference type="ARBA" id="ARBA00015004"/>
    </source>
</evidence>
<dbReference type="GO" id="GO:0005737">
    <property type="term" value="C:cytoplasm"/>
    <property type="evidence" value="ECO:0007669"/>
    <property type="project" value="UniProtKB-SubCell"/>
</dbReference>
<keyword evidence="5" id="KW-0433">Leucine-rich repeat</keyword>
<dbReference type="InParanoid" id="A0A7M7T5K0"/>
<sequence>MNDIYAEKMPEEMDEKVVTDRKIEVGHRILSEEQYGTIRFVGLVPPTEGLWLGIEWDNPERGKHDGSHNGTQYFQCSSPTSGSFLRPKKADLGIQFLDAVSSRYIPENIETADVEDSLVVSCKAVEMVGAEKIARTQSSFENLKSVALHEMRISRAGDEKVADKLPNITGLEVSQNLLPSWEELSKITSSMQKLKILDASENRLAIPTNPSSLCSAFCALEELFLNRCNVTWKELLISAPMWPKLKNLHACFNRISNLERPAKGTFDHLELLNMEENQIESWEDVLQLGHLPRLEGLILNSNSISNISFDDAPLEGKTKYFTSLKSLSLHNNRLSEWKSVNELNKLQCLEELNMKRNPLVQSEKASTVRGLMIAKLPSLRHCNHSAVSDGERKGSEIDYMKKYHEDWLKNGGGKDQPDSNLQADFIKNHPTYTALIKKYGAPEVSDDSQTKPGALKSSLLELILSCPQHASKKSIKKKLPVTMDITKVKGMIQKLFKVDVADQKLFYLSPKLPDQEIPLDNDLRQLGFFGIESGNTIIIRW</sequence>
<comment type="subcellular location">
    <subcellularLocation>
        <location evidence="1">Cytoplasm</location>
    </subcellularLocation>
</comment>
<evidence type="ECO:0000256" key="8">
    <source>
        <dbReference type="ARBA" id="ARBA00030180"/>
    </source>
</evidence>
<dbReference type="FunCoup" id="A0A7M7T5K0">
    <property type="interactions" value="2195"/>
</dbReference>
<name>A0A7M7T5K0_STRPU</name>
<evidence type="ECO:0000259" key="9">
    <source>
        <dbReference type="PROSITE" id="PS50245"/>
    </source>
</evidence>
<keyword evidence="4" id="KW-0963">Cytoplasm</keyword>
<dbReference type="PROSITE" id="PS51450">
    <property type="entry name" value="LRR"/>
    <property type="match status" value="2"/>
</dbReference>
<dbReference type="InterPro" id="IPR000938">
    <property type="entry name" value="CAP-Gly_domain"/>
</dbReference>
<dbReference type="SUPFAM" id="SSF74924">
    <property type="entry name" value="Cap-Gly domain"/>
    <property type="match status" value="1"/>
</dbReference>
<dbReference type="EnsemblMetazoa" id="XM_030999600">
    <property type="protein sequence ID" value="XP_030855460"/>
    <property type="gene ID" value="LOC577414"/>
</dbReference>
<dbReference type="OrthoDB" id="5273213at2759"/>
<evidence type="ECO:0000256" key="2">
    <source>
        <dbReference type="ARBA" id="ARBA00006286"/>
    </source>
</evidence>
<organism evidence="10 11">
    <name type="scientific">Strongylocentrotus purpuratus</name>
    <name type="common">Purple sea urchin</name>
    <dbReference type="NCBI Taxonomy" id="7668"/>
    <lineage>
        <taxon>Eukaryota</taxon>
        <taxon>Metazoa</taxon>
        <taxon>Echinodermata</taxon>
        <taxon>Eleutherozoa</taxon>
        <taxon>Echinozoa</taxon>
        <taxon>Echinoidea</taxon>
        <taxon>Euechinoidea</taxon>
        <taxon>Echinacea</taxon>
        <taxon>Camarodonta</taxon>
        <taxon>Echinidea</taxon>
        <taxon>Strongylocentrotidae</taxon>
        <taxon>Strongylocentrotus</taxon>
    </lineage>
</organism>
<protein>
    <recommendedName>
        <fullName evidence="3">Tubulin-specific chaperone E</fullName>
    </recommendedName>
    <alternativeName>
        <fullName evidence="8">Tubulin-folding cofactor E</fullName>
    </alternativeName>
</protein>
<dbReference type="Pfam" id="PF14580">
    <property type="entry name" value="LRR_9"/>
    <property type="match status" value="1"/>
</dbReference>
<feature type="domain" description="CAP-Gly" evidence="9">
    <location>
        <begin position="42"/>
        <end position="86"/>
    </location>
</feature>
<dbReference type="PROSITE" id="PS00845">
    <property type="entry name" value="CAP_GLY_1"/>
    <property type="match status" value="1"/>
</dbReference>
<dbReference type="Gene3D" id="2.30.30.190">
    <property type="entry name" value="CAP Gly-rich-like domain"/>
    <property type="match status" value="1"/>
</dbReference>
<dbReference type="InterPro" id="IPR036859">
    <property type="entry name" value="CAP-Gly_dom_sf"/>
</dbReference>
<evidence type="ECO:0000256" key="4">
    <source>
        <dbReference type="ARBA" id="ARBA00022490"/>
    </source>
</evidence>
<dbReference type="SMART" id="SM00365">
    <property type="entry name" value="LRR_SD22"/>
    <property type="match status" value="4"/>
</dbReference>
<dbReference type="SUPFAM" id="SSF54236">
    <property type="entry name" value="Ubiquitin-like"/>
    <property type="match status" value="1"/>
</dbReference>
<keyword evidence="11" id="KW-1185">Reference proteome</keyword>
<evidence type="ECO:0000256" key="5">
    <source>
        <dbReference type="ARBA" id="ARBA00022614"/>
    </source>
</evidence>
<dbReference type="RefSeq" id="XP_030855460.1">
    <property type="nucleotide sequence ID" value="XM_030999600.1"/>
</dbReference>
<dbReference type="Gene3D" id="3.10.20.90">
    <property type="entry name" value="Phosphatidylinositol 3-kinase Catalytic Subunit, Chain A, domain 1"/>
    <property type="match status" value="1"/>
</dbReference>
<dbReference type="GeneID" id="577414"/>
<dbReference type="PANTHER" id="PTHR18849:SF0">
    <property type="entry name" value="CILIA- AND FLAGELLA-ASSOCIATED PROTEIN 410-RELATED"/>
    <property type="match status" value="1"/>
</dbReference>
<dbReference type="InterPro" id="IPR044079">
    <property type="entry name" value="Ubl_TBCE"/>
</dbReference>
<dbReference type="PANTHER" id="PTHR18849">
    <property type="entry name" value="LEUCINE RICH REPEAT PROTEIN"/>
    <property type="match status" value="1"/>
</dbReference>
<dbReference type="Proteomes" id="UP000007110">
    <property type="component" value="Unassembled WGS sequence"/>
</dbReference>
<comment type="similarity">
    <text evidence="2">Belongs to the TBCE family.</text>
</comment>
<dbReference type="Gene3D" id="3.80.10.10">
    <property type="entry name" value="Ribonuclease Inhibitor"/>
    <property type="match status" value="2"/>
</dbReference>
<keyword evidence="6" id="KW-0677">Repeat</keyword>
<reference evidence="10" key="2">
    <citation type="submission" date="2021-01" db="UniProtKB">
        <authorList>
            <consortium name="EnsemblMetazoa"/>
        </authorList>
    </citation>
    <scope>IDENTIFICATION</scope>
</reference>
<dbReference type="FunFam" id="2.30.30.190:FF:000008">
    <property type="entry name" value="Tubulin-specific chaperone E"/>
    <property type="match status" value="1"/>
</dbReference>
<dbReference type="AlphaFoldDB" id="A0A7M7T5K0"/>
<dbReference type="OMA" id="SEESHMF"/>
<evidence type="ECO:0000256" key="7">
    <source>
        <dbReference type="ARBA" id="ARBA00023186"/>
    </source>
</evidence>
<accession>A0A7M7T5K0</accession>
<dbReference type="InterPro" id="IPR001611">
    <property type="entry name" value="Leu-rich_rpt"/>
</dbReference>
<dbReference type="KEGG" id="spu:577414"/>
<evidence type="ECO:0000256" key="1">
    <source>
        <dbReference type="ARBA" id="ARBA00004496"/>
    </source>
</evidence>
<dbReference type="InterPro" id="IPR032675">
    <property type="entry name" value="LRR_dom_sf"/>
</dbReference>
<evidence type="ECO:0000256" key="6">
    <source>
        <dbReference type="ARBA" id="ARBA00022737"/>
    </source>
</evidence>
<dbReference type="CTD" id="6905"/>
<proteinExistence type="inferred from homology"/>
<dbReference type="SMART" id="SM01052">
    <property type="entry name" value="CAP_GLY"/>
    <property type="match status" value="1"/>
</dbReference>
<reference evidence="11" key="1">
    <citation type="submission" date="2015-02" db="EMBL/GenBank/DDBJ databases">
        <title>Genome sequencing for Strongylocentrotus purpuratus.</title>
        <authorList>
            <person name="Murali S."/>
            <person name="Liu Y."/>
            <person name="Vee V."/>
            <person name="English A."/>
            <person name="Wang M."/>
            <person name="Skinner E."/>
            <person name="Han Y."/>
            <person name="Muzny D.M."/>
            <person name="Worley K.C."/>
            <person name="Gibbs R.A."/>
        </authorList>
    </citation>
    <scope>NUCLEOTIDE SEQUENCE</scope>
</reference>
<keyword evidence="7" id="KW-0143">Chaperone</keyword>
<dbReference type="SUPFAM" id="SSF52058">
    <property type="entry name" value="L domain-like"/>
    <property type="match status" value="1"/>
</dbReference>
<dbReference type="InterPro" id="IPR029071">
    <property type="entry name" value="Ubiquitin-like_domsf"/>
</dbReference>
<evidence type="ECO:0000313" key="10">
    <source>
        <dbReference type="EnsemblMetazoa" id="XP_030855460"/>
    </source>
</evidence>
<dbReference type="PROSITE" id="PS50245">
    <property type="entry name" value="CAP_GLY_2"/>
    <property type="match status" value="1"/>
</dbReference>